<evidence type="ECO:0000256" key="1">
    <source>
        <dbReference type="SAM" id="Coils"/>
    </source>
</evidence>
<gene>
    <name evidence="2" type="ORF">ADK41_00005</name>
</gene>
<reference evidence="2 3" key="1">
    <citation type="submission" date="2015-07" db="EMBL/GenBank/DDBJ databases">
        <authorList>
            <person name="Noorani M."/>
        </authorList>
    </citation>
    <scope>NUCLEOTIDE SEQUENCE [LARGE SCALE GENOMIC DNA]</scope>
    <source>
        <strain evidence="2 3">NRRL B-24567</strain>
    </source>
</reference>
<name>A0A0M9XBC0_9ACTN</name>
<feature type="coiled-coil region" evidence="1">
    <location>
        <begin position="188"/>
        <end position="215"/>
    </location>
</feature>
<proteinExistence type="predicted"/>
<dbReference type="PATRIC" id="fig|36816.3.peg.1"/>
<organism evidence="2 3">
    <name type="scientific">Streptomyces caelestis</name>
    <dbReference type="NCBI Taxonomy" id="36816"/>
    <lineage>
        <taxon>Bacteria</taxon>
        <taxon>Bacillati</taxon>
        <taxon>Actinomycetota</taxon>
        <taxon>Actinomycetes</taxon>
        <taxon>Kitasatosporales</taxon>
        <taxon>Streptomycetaceae</taxon>
        <taxon>Streptomyces</taxon>
    </lineage>
</organism>
<keyword evidence="3" id="KW-1185">Reference proteome</keyword>
<keyword evidence="1" id="KW-0175">Coiled coil</keyword>
<protein>
    <submittedName>
        <fullName evidence="2">Uncharacterized protein</fullName>
    </submittedName>
</protein>
<dbReference type="EMBL" id="LGCN01000001">
    <property type="protein sequence ID" value="KOT46664.1"/>
    <property type="molecule type" value="Genomic_DNA"/>
</dbReference>
<evidence type="ECO:0000313" key="2">
    <source>
        <dbReference type="EMBL" id="KOT46664.1"/>
    </source>
</evidence>
<dbReference type="Proteomes" id="UP000037773">
    <property type="component" value="Unassembled WGS sequence"/>
</dbReference>
<evidence type="ECO:0000313" key="3">
    <source>
        <dbReference type="Proteomes" id="UP000037773"/>
    </source>
</evidence>
<comment type="caution">
    <text evidence="2">The sequence shown here is derived from an EMBL/GenBank/DDBJ whole genome shotgun (WGS) entry which is preliminary data.</text>
</comment>
<accession>A0A0M9XBC0</accession>
<dbReference type="AlphaFoldDB" id="A0A0M9XBC0"/>
<sequence length="215" mass="23448">MEGIFMSGTQTFTTQTGTYSYSVSEGENGETIYDLSRVFQDGALPVGAIVIHPDYNPFPEVPGLLNVQFGKGGAERDERTDVPMLGEELEAAFIIGHQLVNPADLDVDPEAEKESAPKVRFLRGHLRAAATEVKSPSTTASKATFLAVQDLVTELVKIYRADKATAKREAKYGKFLDAQRAEVLAPQIKEVDDLIKALQLKKAQLTEKLNGHKAA</sequence>